<evidence type="ECO:0000256" key="2">
    <source>
        <dbReference type="SAM" id="SignalP"/>
    </source>
</evidence>
<comment type="caution">
    <text evidence="3">The sequence shown here is derived from an EMBL/GenBank/DDBJ whole genome shotgun (WGS) entry which is preliminary data.</text>
</comment>
<accession>A0ABR7NL43</accession>
<protein>
    <submittedName>
        <fullName evidence="3">Uncharacterized protein</fullName>
    </submittedName>
</protein>
<organism evidence="3 4">
    <name type="scientific">Yanshouia hominis</name>
    <dbReference type="NCBI Taxonomy" id="2763673"/>
    <lineage>
        <taxon>Bacteria</taxon>
        <taxon>Bacillati</taxon>
        <taxon>Bacillota</taxon>
        <taxon>Clostridia</taxon>
        <taxon>Eubacteriales</taxon>
        <taxon>Oscillospiraceae</taxon>
        <taxon>Yanshouia</taxon>
    </lineage>
</organism>
<feature type="compositionally biased region" description="Low complexity" evidence="1">
    <location>
        <begin position="68"/>
        <end position="81"/>
    </location>
</feature>
<keyword evidence="4" id="KW-1185">Reference proteome</keyword>
<dbReference type="EMBL" id="JACRTB010000022">
    <property type="protein sequence ID" value="MBC8577126.1"/>
    <property type="molecule type" value="Genomic_DNA"/>
</dbReference>
<dbReference type="RefSeq" id="WP_262400595.1">
    <property type="nucleotide sequence ID" value="NZ_JACRTB010000022.1"/>
</dbReference>
<evidence type="ECO:0000256" key="1">
    <source>
        <dbReference type="SAM" id="MobiDB-lite"/>
    </source>
</evidence>
<reference evidence="3 4" key="1">
    <citation type="submission" date="2020-08" db="EMBL/GenBank/DDBJ databases">
        <title>Genome public.</title>
        <authorList>
            <person name="Liu C."/>
            <person name="Sun Q."/>
        </authorList>
    </citation>
    <scope>NUCLEOTIDE SEQUENCE [LARGE SCALE GENOMIC DNA]</scope>
    <source>
        <strain evidence="3 4">BX1</strain>
    </source>
</reference>
<proteinExistence type="predicted"/>
<keyword evidence="2" id="KW-0732">Signal</keyword>
<feature type="compositionally biased region" description="Low complexity" evidence="1">
    <location>
        <begin position="38"/>
        <end position="51"/>
    </location>
</feature>
<gene>
    <name evidence="3" type="ORF">H8717_12005</name>
</gene>
<feature type="chain" id="PRO_5045049169" evidence="2">
    <location>
        <begin position="24"/>
        <end position="246"/>
    </location>
</feature>
<dbReference type="PROSITE" id="PS51257">
    <property type="entry name" value="PROKAR_LIPOPROTEIN"/>
    <property type="match status" value="1"/>
</dbReference>
<dbReference type="Proteomes" id="UP000658131">
    <property type="component" value="Unassembled WGS sequence"/>
</dbReference>
<evidence type="ECO:0000313" key="3">
    <source>
        <dbReference type="EMBL" id="MBC8577126.1"/>
    </source>
</evidence>
<sequence>MFFRRILPALCLILLVLMTAACSDSPSSSSAPVPPPESGSSALEISSQPGSEPEPPSPSAAPEEEPADALAESEPAEAVEASGGTTADLTAVVTGKIHRQINGISGSRAGTSAERDSLAALLSSLKPENVSLIVIGNPLSDYQEETLLSDEDAAALVEMTAKLPAPGVFETLGNPATGGFHWTLYFEAGDQTVLLSDDGFWLTASIKGQSQMLVFDSAPCKAQSEALSTFLDEQISAAQGNILTLS</sequence>
<feature type="region of interest" description="Disordered" evidence="1">
    <location>
        <begin position="24"/>
        <end position="85"/>
    </location>
</feature>
<feature type="signal peptide" evidence="2">
    <location>
        <begin position="1"/>
        <end position="23"/>
    </location>
</feature>
<name>A0ABR7NL43_9FIRM</name>
<evidence type="ECO:0000313" key="4">
    <source>
        <dbReference type="Proteomes" id="UP000658131"/>
    </source>
</evidence>